<dbReference type="CDD" id="cd03444">
    <property type="entry name" value="Thioesterase_II_repeat1"/>
    <property type="match status" value="1"/>
</dbReference>
<dbReference type="AlphaFoldDB" id="A0A844ZQR4"/>
<dbReference type="SUPFAM" id="SSF54637">
    <property type="entry name" value="Thioesterase/thiol ester dehydrase-isomerase"/>
    <property type="match status" value="2"/>
</dbReference>
<dbReference type="Pfam" id="PF02551">
    <property type="entry name" value="Acyl_CoA_thio"/>
    <property type="match status" value="1"/>
</dbReference>
<feature type="domain" description="Acyl-CoA thioesterase 2 C-terminal" evidence="3">
    <location>
        <begin position="141"/>
        <end position="251"/>
    </location>
</feature>
<dbReference type="Proteomes" id="UP000442714">
    <property type="component" value="Unassembled WGS sequence"/>
</dbReference>
<comment type="caution">
    <text evidence="5">The sequence shown here is derived from an EMBL/GenBank/DDBJ whole genome shotgun (WGS) entry which is preliminary data.</text>
</comment>
<dbReference type="InterPro" id="IPR003703">
    <property type="entry name" value="Acyl_CoA_thio"/>
</dbReference>
<proteinExistence type="inferred from homology"/>
<dbReference type="PANTHER" id="PTHR11066:SF34">
    <property type="entry name" value="ACYL-COENZYME A THIOESTERASE 8"/>
    <property type="match status" value="1"/>
</dbReference>
<protein>
    <submittedName>
        <fullName evidence="5">Acyl-CoA thioesterase II</fullName>
    </submittedName>
</protein>
<comment type="similarity">
    <text evidence="1">Belongs to the C/M/P thioester hydrolase family.</text>
</comment>
<gene>
    <name evidence="5" type="ORF">GRI41_03495</name>
</gene>
<dbReference type="PANTHER" id="PTHR11066">
    <property type="entry name" value="ACYL-COA THIOESTERASE"/>
    <property type="match status" value="1"/>
</dbReference>
<dbReference type="InterPro" id="IPR042171">
    <property type="entry name" value="Acyl-CoA_hotdog"/>
</dbReference>
<dbReference type="EMBL" id="WTYX01000001">
    <property type="protein sequence ID" value="MXO89874.1"/>
    <property type="molecule type" value="Genomic_DNA"/>
</dbReference>
<dbReference type="Pfam" id="PF13622">
    <property type="entry name" value="4HBT_3"/>
    <property type="match status" value="1"/>
</dbReference>
<evidence type="ECO:0000259" key="4">
    <source>
        <dbReference type="Pfam" id="PF13622"/>
    </source>
</evidence>
<dbReference type="GO" id="GO:0009062">
    <property type="term" value="P:fatty acid catabolic process"/>
    <property type="evidence" value="ECO:0007669"/>
    <property type="project" value="TreeGrafter"/>
</dbReference>
<keyword evidence="6" id="KW-1185">Reference proteome</keyword>
<dbReference type="GO" id="GO:0047617">
    <property type="term" value="F:fatty acyl-CoA hydrolase activity"/>
    <property type="evidence" value="ECO:0007669"/>
    <property type="project" value="InterPro"/>
</dbReference>
<name>A0A844ZQR4_9SPHN</name>
<evidence type="ECO:0000256" key="1">
    <source>
        <dbReference type="ARBA" id="ARBA00006538"/>
    </source>
</evidence>
<evidence type="ECO:0000256" key="2">
    <source>
        <dbReference type="ARBA" id="ARBA00022801"/>
    </source>
</evidence>
<reference evidence="5 6" key="1">
    <citation type="submission" date="2019-12" db="EMBL/GenBank/DDBJ databases">
        <title>Genomic-based taxomic classification of the family Erythrobacteraceae.</title>
        <authorList>
            <person name="Xu L."/>
        </authorList>
    </citation>
    <scope>NUCLEOTIDE SEQUENCE [LARGE SCALE GENOMIC DNA]</scope>
    <source>
        <strain evidence="5 6">KCTC 52763</strain>
    </source>
</reference>
<dbReference type="InterPro" id="IPR049449">
    <property type="entry name" value="TesB_ACOT8-like_N"/>
</dbReference>
<dbReference type="InterPro" id="IPR029069">
    <property type="entry name" value="HotDog_dom_sf"/>
</dbReference>
<dbReference type="CDD" id="cd03445">
    <property type="entry name" value="Thioesterase_II_repeat2"/>
    <property type="match status" value="1"/>
</dbReference>
<feature type="domain" description="Acyl-CoA thioesterase-like N-terminal HotDog" evidence="4">
    <location>
        <begin position="2"/>
        <end position="80"/>
    </location>
</feature>
<dbReference type="InterPro" id="IPR025652">
    <property type="entry name" value="TesB_C"/>
</dbReference>
<accession>A0A844ZQR4</accession>
<dbReference type="Gene3D" id="2.40.160.210">
    <property type="entry name" value="Acyl-CoA thioesterase, double hotdog domain"/>
    <property type="match status" value="1"/>
</dbReference>
<evidence type="ECO:0000259" key="3">
    <source>
        <dbReference type="Pfam" id="PF02551"/>
    </source>
</evidence>
<evidence type="ECO:0000313" key="6">
    <source>
        <dbReference type="Proteomes" id="UP000442714"/>
    </source>
</evidence>
<evidence type="ECO:0000313" key="5">
    <source>
        <dbReference type="EMBL" id="MXO89874.1"/>
    </source>
</evidence>
<sequence>MGPRLFGGQAVAQALMAASGEEQDGRLAHSVHAHFLRAGAASVPVEYTVTTLAEGRSFATRRVEARQGAALIFAMTASFHGQEPGFAHAVDPPFDLDVEAARNSLKSWMAHNTEAASSPLINHLQHRPVEIVPLDPGSLFGTRAREAQTGSWMRMREAAGAGPQMQRALLAYASDMMFLRNSLLPHGVRPGGDKAQVASLDHAIWFHDTPDFDQWHLFATGSPWAGHARGLNQGHFFSVDGKLVATVAQENLMRPLGSSLDRVLAESEPS</sequence>
<dbReference type="GO" id="GO:0006637">
    <property type="term" value="P:acyl-CoA metabolic process"/>
    <property type="evidence" value="ECO:0007669"/>
    <property type="project" value="InterPro"/>
</dbReference>
<dbReference type="OrthoDB" id="9781019at2"/>
<organism evidence="5 6">
    <name type="scientific">Pontixanthobacter aquaemixtae</name>
    <dbReference type="NCBI Taxonomy" id="1958940"/>
    <lineage>
        <taxon>Bacteria</taxon>
        <taxon>Pseudomonadati</taxon>
        <taxon>Pseudomonadota</taxon>
        <taxon>Alphaproteobacteria</taxon>
        <taxon>Sphingomonadales</taxon>
        <taxon>Erythrobacteraceae</taxon>
        <taxon>Pontixanthobacter</taxon>
    </lineage>
</organism>
<keyword evidence="2" id="KW-0378">Hydrolase</keyword>